<sequence length="307" mass="33018">MLCLLGFAATGFIITITLSAADATAHLLENPFMPGWTKHPVMLTLVLLAALAAVFLKGFREAVGLAVPIVAVYILLNLVVLTWGLGAYATGVLVLMGSAALAVTLADRRQGRGAWVGFALLTVIFAYTTVVNILERPEGLKIAVIFIVSTVLTSLVSRVLRSTELRIHSVQPDAQAQLVLREAAGAPIRVIANHPDAGAVAAFEHKLEEAEESHHFVPDACVLFIEVQPSDASAFSDQLCVQGTPIGAITFGVALFDSTDRRRRYQQPRLQRAQARRKRQAMSRCLGHYQGESCNLSPKDGAGSKHS</sequence>
<protein>
    <submittedName>
        <fullName evidence="2">Uncharacterized protein</fullName>
    </submittedName>
</protein>
<reference evidence="2 3" key="1">
    <citation type="journal article" date="2016" name="Genome Announc.">
        <title>First Complete Genome Sequence of a Subdivision 6 Acidobacterium Strain.</title>
        <authorList>
            <person name="Huang S."/>
            <person name="Vieira S."/>
            <person name="Bunk B."/>
            <person name="Riedel T."/>
            <person name="Sproer C."/>
            <person name="Overmann J."/>
        </authorList>
    </citation>
    <scope>NUCLEOTIDE SEQUENCE [LARGE SCALE GENOMIC DNA]</scope>
    <source>
        <strain evidence="3">DSM 100886 HEG_-6_39</strain>
    </source>
</reference>
<keyword evidence="1" id="KW-1133">Transmembrane helix</keyword>
<dbReference type="EMBL" id="CP015136">
    <property type="protein sequence ID" value="AMY10676.1"/>
    <property type="molecule type" value="Genomic_DNA"/>
</dbReference>
<evidence type="ECO:0000313" key="2">
    <source>
        <dbReference type="EMBL" id="AMY10676.1"/>
    </source>
</evidence>
<feature type="transmembrane region" description="Helical" evidence="1">
    <location>
        <begin position="63"/>
        <end position="81"/>
    </location>
</feature>
<dbReference type="KEGG" id="abac:LuPra_03915"/>
<evidence type="ECO:0000313" key="3">
    <source>
        <dbReference type="Proteomes" id="UP000076079"/>
    </source>
</evidence>
<dbReference type="Proteomes" id="UP000076079">
    <property type="component" value="Chromosome"/>
</dbReference>
<feature type="transmembrane region" description="Helical" evidence="1">
    <location>
        <begin position="87"/>
        <end position="106"/>
    </location>
</feature>
<keyword evidence="1" id="KW-0472">Membrane</keyword>
<evidence type="ECO:0000256" key="1">
    <source>
        <dbReference type="SAM" id="Phobius"/>
    </source>
</evidence>
<reference evidence="3" key="2">
    <citation type="submission" date="2016-04" db="EMBL/GenBank/DDBJ databases">
        <title>First Complete Genome Sequence of a Subdivision 6 Acidobacterium.</title>
        <authorList>
            <person name="Huang S."/>
            <person name="Vieira S."/>
            <person name="Bunk B."/>
            <person name="Riedel T."/>
            <person name="Sproeer C."/>
            <person name="Overmann J."/>
        </authorList>
    </citation>
    <scope>NUCLEOTIDE SEQUENCE [LARGE SCALE GENOMIC DNA]</scope>
    <source>
        <strain evidence="3">DSM 100886 HEG_-6_39</strain>
    </source>
</reference>
<feature type="transmembrane region" description="Helical" evidence="1">
    <location>
        <begin position="140"/>
        <end position="160"/>
    </location>
</feature>
<keyword evidence="1" id="KW-0812">Transmembrane</keyword>
<feature type="transmembrane region" description="Helical" evidence="1">
    <location>
        <begin position="37"/>
        <end position="56"/>
    </location>
</feature>
<organism evidence="2 3">
    <name type="scientific">Luteitalea pratensis</name>
    <dbReference type="NCBI Taxonomy" id="1855912"/>
    <lineage>
        <taxon>Bacteria</taxon>
        <taxon>Pseudomonadati</taxon>
        <taxon>Acidobacteriota</taxon>
        <taxon>Vicinamibacteria</taxon>
        <taxon>Vicinamibacterales</taxon>
        <taxon>Vicinamibacteraceae</taxon>
        <taxon>Luteitalea</taxon>
    </lineage>
</organism>
<keyword evidence="3" id="KW-1185">Reference proteome</keyword>
<dbReference type="STRING" id="1855912.LuPra_03915"/>
<proteinExistence type="predicted"/>
<accession>A0A143PQN2</accession>
<dbReference type="AlphaFoldDB" id="A0A143PQN2"/>
<feature type="transmembrane region" description="Helical" evidence="1">
    <location>
        <begin position="113"/>
        <end position="134"/>
    </location>
</feature>
<gene>
    <name evidence="2" type="ORF">LuPra_03915</name>
</gene>
<name>A0A143PQN2_LUTPR</name>